<dbReference type="EMBL" id="CAJHJT010000001">
    <property type="protein sequence ID" value="CAD6993453.1"/>
    <property type="molecule type" value="Genomic_DNA"/>
</dbReference>
<keyword evidence="2" id="KW-1185">Reference proteome</keyword>
<sequence>MCMEGIWKANRNGALLGGAFQYRFWIVNAKEFQFCGQLVLRHATSRNICDKKRTMLMCEELDTTAFLLRGTAFEIERNIFDAAGVTVFSRRMKDLHGSGTRTIPDQMFPYSYADNIAC</sequence>
<accession>A0A811U7W3</accession>
<name>A0A811U7W3_CERCA</name>
<proteinExistence type="predicted"/>
<evidence type="ECO:0000313" key="1">
    <source>
        <dbReference type="EMBL" id="CAD6993453.1"/>
    </source>
</evidence>
<dbReference type="AlphaFoldDB" id="A0A811U7W3"/>
<dbReference type="Proteomes" id="UP000606786">
    <property type="component" value="Unassembled WGS sequence"/>
</dbReference>
<comment type="caution">
    <text evidence="1">The sequence shown here is derived from an EMBL/GenBank/DDBJ whole genome shotgun (WGS) entry which is preliminary data.</text>
</comment>
<gene>
    <name evidence="1" type="ORF">CCAP1982_LOCUS2266</name>
</gene>
<organism evidence="1 2">
    <name type="scientific">Ceratitis capitata</name>
    <name type="common">Mediterranean fruit fly</name>
    <name type="synonym">Tephritis capitata</name>
    <dbReference type="NCBI Taxonomy" id="7213"/>
    <lineage>
        <taxon>Eukaryota</taxon>
        <taxon>Metazoa</taxon>
        <taxon>Ecdysozoa</taxon>
        <taxon>Arthropoda</taxon>
        <taxon>Hexapoda</taxon>
        <taxon>Insecta</taxon>
        <taxon>Pterygota</taxon>
        <taxon>Neoptera</taxon>
        <taxon>Endopterygota</taxon>
        <taxon>Diptera</taxon>
        <taxon>Brachycera</taxon>
        <taxon>Muscomorpha</taxon>
        <taxon>Tephritoidea</taxon>
        <taxon>Tephritidae</taxon>
        <taxon>Ceratitis</taxon>
        <taxon>Ceratitis</taxon>
    </lineage>
</organism>
<reference evidence="1" key="1">
    <citation type="submission" date="2020-11" db="EMBL/GenBank/DDBJ databases">
        <authorList>
            <person name="Whitehead M."/>
        </authorList>
    </citation>
    <scope>NUCLEOTIDE SEQUENCE</scope>
    <source>
        <strain evidence="1">EGII</strain>
    </source>
</reference>
<evidence type="ECO:0000313" key="2">
    <source>
        <dbReference type="Proteomes" id="UP000606786"/>
    </source>
</evidence>
<protein>
    <submittedName>
        <fullName evidence="1">(Mediterranean fruit fly) hypothetical protein</fullName>
    </submittedName>
</protein>